<evidence type="ECO:0000256" key="1">
    <source>
        <dbReference type="SAM" id="MobiDB-lite"/>
    </source>
</evidence>
<feature type="transmembrane region" description="Helical" evidence="2">
    <location>
        <begin position="57"/>
        <end position="81"/>
    </location>
</feature>
<name>A0A8D8AY37_CULPI</name>
<reference evidence="3" key="1">
    <citation type="submission" date="2021-05" db="EMBL/GenBank/DDBJ databases">
        <authorList>
            <person name="Alioto T."/>
            <person name="Alioto T."/>
            <person name="Gomez Garrido J."/>
        </authorList>
    </citation>
    <scope>NUCLEOTIDE SEQUENCE</scope>
</reference>
<organism evidence="3">
    <name type="scientific">Culex pipiens</name>
    <name type="common">House mosquito</name>
    <dbReference type="NCBI Taxonomy" id="7175"/>
    <lineage>
        <taxon>Eukaryota</taxon>
        <taxon>Metazoa</taxon>
        <taxon>Ecdysozoa</taxon>
        <taxon>Arthropoda</taxon>
        <taxon>Hexapoda</taxon>
        <taxon>Insecta</taxon>
        <taxon>Pterygota</taxon>
        <taxon>Neoptera</taxon>
        <taxon>Endopterygota</taxon>
        <taxon>Diptera</taxon>
        <taxon>Nematocera</taxon>
        <taxon>Culicoidea</taxon>
        <taxon>Culicidae</taxon>
        <taxon>Culicinae</taxon>
        <taxon>Culicini</taxon>
        <taxon>Culex</taxon>
        <taxon>Culex</taxon>
    </lineage>
</organism>
<keyword evidence="2" id="KW-0812">Transmembrane</keyword>
<keyword evidence="2" id="KW-0472">Membrane</keyword>
<feature type="region of interest" description="Disordered" evidence="1">
    <location>
        <begin position="86"/>
        <end position="113"/>
    </location>
</feature>
<proteinExistence type="predicted"/>
<accession>A0A8D8AY37</accession>
<protein>
    <submittedName>
        <fullName evidence="3">(northern house mosquito) hypothetical protein</fullName>
    </submittedName>
</protein>
<dbReference type="EMBL" id="HBUE01049658">
    <property type="protein sequence ID" value="CAG6463818.1"/>
    <property type="molecule type" value="Transcribed_RNA"/>
</dbReference>
<sequence>MLTPPATTSGCFFSSGDVTLGDPSSSEATAIRRSFCRIERSKRRRNRIWFPMARRRPILLCGRPVLLLLLSSTVTLGRIWLDTSFSKPSNSSSSSSALVVVKSSSSQSQSSSK</sequence>
<evidence type="ECO:0000313" key="3">
    <source>
        <dbReference type="EMBL" id="CAG6463818.1"/>
    </source>
</evidence>
<keyword evidence="2" id="KW-1133">Transmembrane helix</keyword>
<evidence type="ECO:0000256" key="2">
    <source>
        <dbReference type="SAM" id="Phobius"/>
    </source>
</evidence>
<dbReference type="EMBL" id="HBUE01049653">
    <property type="protein sequence ID" value="CAG6463813.1"/>
    <property type="molecule type" value="Transcribed_RNA"/>
</dbReference>
<dbReference type="AlphaFoldDB" id="A0A8D8AY37"/>